<name>A0A6N4WI06_9MYCO</name>
<dbReference type="SUPFAM" id="SSF56801">
    <property type="entry name" value="Acetyl-CoA synthetase-like"/>
    <property type="match status" value="1"/>
</dbReference>
<sequence length="89" mass="9408">MFAGRVDEQIKVNGYRVEPGEIESVLLSHNDVVGAAVIATGSALAAFAVGDAVDTAELRAWLDSRLPPSPGSRHDHADRSDPVAAQWEA</sequence>
<dbReference type="EMBL" id="AP022620">
    <property type="protein sequence ID" value="BBZ80083.1"/>
    <property type="molecule type" value="Genomic_DNA"/>
</dbReference>
<proteinExistence type="predicted"/>
<dbReference type="PANTHER" id="PTHR45527:SF1">
    <property type="entry name" value="FATTY ACID SYNTHASE"/>
    <property type="match status" value="1"/>
</dbReference>
<evidence type="ECO:0000256" key="1">
    <source>
        <dbReference type="SAM" id="MobiDB-lite"/>
    </source>
</evidence>
<feature type="region of interest" description="Disordered" evidence="1">
    <location>
        <begin position="65"/>
        <end position="89"/>
    </location>
</feature>
<feature type="domain" description="AMP-binding enzyme C-terminal" evidence="2">
    <location>
        <begin position="21"/>
        <end position="68"/>
    </location>
</feature>
<dbReference type="Pfam" id="PF13193">
    <property type="entry name" value="AMP-binding_C"/>
    <property type="match status" value="1"/>
</dbReference>
<evidence type="ECO:0000313" key="4">
    <source>
        <dbReference type="Proteomes" id="UP000467249"/>
    </source>
</evidence>
<dbReference type="Proteomes" id="UP000467249">
    <property type="component" value="Chromosome"/>
</dbReference>
<reference evidence="3 4" key="1">
    <citation type="journal article" date="2019" name="Emerg. Microbes Infect.">
        <title>Comprehensive subspecies identification of 175 nontuberculous mycobacteria species based on 7547 genomic profiles.</title>
        <authorList>
            <person name="Matsumoto Y."/>
            <person name="Kinjo T."/>
            <person name="Motooka D."/>
            <person name="Nabeya D."/>
            <person name="Jung N."/>
            <person name="Uechi K."/>
            <person name="Horii T."/>
            <person name="Iida T."/>
            <person name="Fujita J."/>
            <person name="Nakamura S."/>
        </authorList>
    </citation>
    <scope>NUCLEOTIDE SEQUENCE [LARGE SCALE GENOMIC DNA]</scope>
    <source>
        <strain evidence="3 4">JCM 30275</strain>
    </source>
</reference>
<dbReference type="InterPro" id="IPR025110">
    <property type="entry name" value="AMP-bd_C"/>
</dbReference>
<dbReference type="RefSeq" id="WP_246224525.1">
    <property type="nucleotide sequence ID" value="NZ_AP022620.1"/>
</dbReference>
<feature type="compositionally biased region" description="Basic and acidic residues" evidence="1">
    <location>
        <begin position="72"/>
        <end position="81"/>
    </location>
</feature>
<dbReference type="GO" id="GO:0044550">
    <property type="term" value="P:secondary metabolite biosynthetic process"/>
    <property type="evidence" value="ECO:0007669"/>
    <property type="project" value="TreeGrafter"/>
</dbReference>
<dbReference type="Gene3D" id="3.30.300.30">
    <property type="match status" value="1"/>
</dbReference>
<dbReference type="PANTHER" id="PTHR45527">
    <property type="entry name" value="NONRIBOSOMAL PEPTIDE SYNTHETASE"/>
    <property type="match status" value="1"/>
</dbReference>
<dbReference type="KEGG" id="many:MANY_54200"/>
<organism evidence="3 4">
    <name type="scientific">Mycolicibacterium anyangense</name>
    <dbReference type="NCBI Taxonomy" id="1431246"/>
    <lineage>
        <taxon>Bacteria</taxon>
        <taxon>Bacillati</taxon>
        <taxon>Actinomycetota</taxon>
        <taxon>Actinomycetes</taxon>
        <taxon>Mycobacteriales</taxon>
        <taxon>Mycobacteriaceae</taxon>
        <taxon>Mycolicibacterium</taxon>
    </lineage>
</organism>
<gene>
    <name evidence="3" type="ORF">MANY_54200</name>
</gene>
<accession>A0A6N4WI06</accession>
<protein>
    <recommendedName>
        <fullName evidence="2">AMP-binding enzyme C-terminal domain-containing protein</fullName>
    </recommendedName>
</protein>
<dbReference type="GO" id="GO:0031177">
    <property type="term" value="F:phosphopantetheine binding"/>
    <property type="evidence" value="ECO:0007669"/>
    <property type="project" value="TreeGrafter"/>
</dbReference>
<dbReference type="GO" id="GO:0043041">
    <property type="term" value="P:amino acid activation for nonribosomal peptide biosynthetic process"/>
    <property type="evidence" value="ECO:0007669"/>
    <property type="project" value="TreeGrafter"/>
</dbReference>
<evidence type="ECO:0000259" key="2">
    <source>
        <dbReference type="Pfam" id="PF13193"/>
    </source>
</evidence>
<dbReference type="AlphaFoldDB" id="A0A6N4WI06"/>
<dbReference type="InterPro" id="IPR045851">
    <property type="entry name" value="AMP-bd_C_sf"/>
</dbReference>
<dbReference type="GO" id="GO:0005737">
    <property type="term" value="C:cytoplasm"/>
    <property type="evidence" value="ECO:0007669"/>
    <property type="project" value="TreeGrafter"/>
</dbReference>
<evidence type="ECO:0000313" key="3">
    <source>
        <dbReference type="EMBL" id="BBZ80083.1"/>
    </source>
</evidence>
<keyword evidence="4" id="KW-1185">Reference proteome</keyword>